<dbReference type="PROSITE" id="PS50878">
    <property type="entry name" value="RT_POL"/>
    <property type="match status" value="1"/>
</dbReference>
<dbReference type="InterPro" id="IPR052343">
    <property type="entry name" value="Retrotransposon-Effector_Assoc"/>
</dbReference>
<name>A0A2I4DEW5_JUGRE</name>
<dbReference type="AlphaFoldDB" id="A0A2I4DEW5"/>
<dbReference type="Gramene" id="Jr07_17370_p1">
    <property type="protein sequence ID" value="cds.Jr07_17370_p1"/>
    <property type="gene ID" value="Jr07_17370"/>
</dbReference>
<organism evidence="1 2">
    <name type="scientific">Juglans regia</name>
    <name type="common">English walnut</name>
    <dbReference type="NCBI Taxonomy" id="51240"/>
    <lineage>
        <taxon>Eukaryota</taxon>
        <taxon>Viridiplantae</taxon>
        <taxon>Streptophyta</taxon>
        <taxon>Embryophyta</taxon>
        <taxon>Tracheophyta</taxon>
        <taxon>Spermatophyta</taxon>
        <taxon>Magnoliopsida</taxon>
        <taxon>eudicotyledons</taxon>
        <taxon>Gunneridae</taxon>
        <taxon>Pentapetalae</taxon>
        <taxon>rosids</taxon>
        <taxon>fabids</taxon>
        <taxon>Fagales</taxon>
        <taxon>Juglandaceae</taxon>
        <taxon>Juglans</taxon>
    </lineage>
</organism>
<sequence>MNSKLMRTFTRQEVEETIFNMSPLSSPGPDGFPPAFYQNHWSQVGNEVCEASLYILNSGGKVDAINATHIALIPKKNSPSTASDFHPISLYNVMYKIVSMAIANRLKSIFLGIIYVTQSAIVPRRLISDNIIVAFETLHTMKSKLSGNEGYMALKLDMSKAYDRIK</sequence>
<proteinExistence type="predicted"/>
<dbReference type="KEGG" id="jre:108979464"/>
<protein>
    <submittedName>
        <fullName evidence="2">Uncharacterized protein LOC108979464</fullName>
    </submittedName>
</protein>
<keyword evidence="1" id="KW-1185">Reference proteome</keyword>
<dbReference type="GeneID" id="108979464"/>
<dbReference type="InterPro" id="IPR000477">
    <property type="entry name" value="RT_dom"/>
</dbReference>
<accession>A0A2I4DEW5</accession>
<dbReference type="RefSeq" id="XP_018805686.1">
    <property type="nucleotide sequence ID" value="XM_018950141.1"/>
</dbReference>
<dbReference type="STRING" id="51240.A0A2I4DEW5"/>
<dbReference type="OrthoDB" id="1937198at2759"/>
<gene>
    <name evidence="2" type="primary">LOC108979464</name>
</gene>
<dbReference type="Pfam" id="PF00078">
    <property type="entry name" value="RVT_1"/>
    <property type="match status" value="1"/>
</dbReference>
<evidence type="ECO:0000313" key="1">
    <source>
        <dbReference type="Proteomes" id="UP000235220"/>
    </source>
</evidence>
<evidence type="ECO:0000313" key="2">
    <source>
        <dbReference type="RefSeq" id="XP_018805686.1"/>
    </source>
</evidence>
<dbReference type="PANTHER" id="PTHR46890">
    <property type="entry name" value="NON-LTR RETROLELEMENT REVERSE TRANSCRIPTASE-LIKE PROTEIN-RELATED"/>
    <property type="match status" value="1"/>
</dbReference>
<reference evidence="2" key="1">
    <citation type="submission" date="2025-08" db="UniProtKB">
        <authorList>
            <consortium name="RefSeq"/>
        </authorList>
    </citation>
    <scope>IDENTIFICATION</scope>
    <source>
        <tissue evidence="2">Leaves</tissue>
    </source>
</reference>
<dbReference type="PANTHER" id="PTHR46890:SF48">
    <property type="entry name" value="RNA-DIRECTED DNA POLYMERASE"/>
    <property type="match status" value="1"/>
</dbReference>
<dbReference type="Proteomes" id="UP000235220">
    <property type="component" value="Chromosome 7"/>
</dbReference>